<sequence length="123" mass="14375">MRHIFEHLARHLQEMSDDAVHLAHHFIYRYGKLTEAEIKAVQEEVPMNKNYDTVMDYYRDLYVEEGMEKGLEGGWLEAVEALRKMCDGMASEGISLPEDLAEKLLAQKPDHRDQASSRPRWKE</sequence>
<dbReference type="AlphaFoldDB" id="A0A8A4TM33"/>
<proteinExistence type="predicted"/>
<evidence type="ECO:0000313" key="2">
    <source>
        <dbReference type="Proteomes" id="UP000663929"/>
    </source>
</evidence>
<keyword evidence="2" id="KW-1185">Reference proteome</keyword>
<reference evidence="1" key="1">
    <citation type="submission" date="2021-03" db="EMBL/GenBank/DDBJ databases">
        <title>Acanthopleuribacteraceae sp. M133.</title>
        <authorList>
            <person name="Wang G."/>
        </authorList>
    </citation>
    <scope>NUCLEOTIDE SEQUENCE</scope>
    <source>
        <strain evidence="1">M133</strain>
    </source>
</reference>
<name>A0A8A4TM33_SULCO</name>
<dbReference type="EMBL" id="CP071793">
    <property type="protein sequence ID" value="QTD51049.1"/>
    <property type="molecule type" value="Genomic_DNA"/>
</dbReference>
<protein>
    <submittedName>
        <fullName evidence="1">Uncharacterized protein</fullName>
    </submittedName>
</protein>
<dbReference type="KEGG" id="scor:J3U87_01150"/>
<accession>A0A8A4TM33</accession>
<dbReference type="RefSeq" id="WP_237381185.1">
    <property type="nucleotide sequence ID" value="NZ_CP071793.1"/>
</dbReference>
<dbReference type="Proteomes" id="UP000663929">
    <property type="component" value="Chromosome"/>
</dbReference>
<organism evidence="1 2">
    <name type="scientific">Sulfidibacter corallicola</name>
    <dbReference type="NCBI Taxonomy" id="2818388"/>
    <lineage>
        <taxon>Bacteria</taxon>
        <taxon>Pseudomonadati</taxon>
        <taxon>Acidobacteriota</taxon>
        <taxon>Holophagae</taxon>
        <taxon>Acanthopleuribacterales</taxon>
        <taxon>Acanthopleuribacteraceae</taxon>
        <taxon>Sulfidibacter</taxon>
    </lineage>
</organism>
<gene>
    <name evidence="1" type="ORF">J3U87_01150</name>
</gene>
<evidence type="ECO:0000313" key="1">
    <source>
        <dbReference type="EMBL" id="QTD51049.1"/>
    </source>
</evidence>